<feature type="signal peptide" evidence="2">
    <location>
        <begin position="1"/>
        <end position="26"/>
    </location>
</feature>
<reference evidence="3" key="1">
    <citation type="submission" date="2021-02" db="EMBL/GenBank/DDBJ databases">
        <title>Comparative genomics reveals that relaxation of natural selection precedes convergent phenotypic evolution of cavefish.</title>
        <authorList>
            <person name="Peng Z."/>
        </authorList>
    </citation>
    <scope>NUCLEOTIDE SEQUENCE</scope>
    <source>
        <tissue evidence="3">Muscle</tissue>
    </source>
</reference>
<sequence>MKNPVFWVVLTGIGIALIQQGTAALAEPLCPLKISILSASPAWDGPPPRPLAGSSCTDCERLSLAVLRTPIAFFSGPAPCAPPPVPLQQRRRKHRTHEPECERADEPTPSPPQRSDPECLTYEDLRLSSSASGMVSFSGTDELDKVLSPTSECDDWAALDEEAAPPVEESSDARPHSDSKLVRVLSKVVAELSIDWSSPIEPEHSCLDEWFLEPGCLLQPGCLQQPPRQRAAPFFPEVQQEFTRSWRAPHSARFHSSFTHTLSSIDGADDKGYTKLPTLEECVAAHLCQSSASGWKARPSHPQTQFTFGTRLADRLHFCHSIPGILEWIINVIKTATLFSSFAGLPGSGAYYTRRSPMMVHTSSEPKYKPC</sequence>
<proteinExistence type="predicted"/>
<gene>
    <name evidence="3" type="ORF">IRJ41_025349</name>
</gene>
<evidence type="ECO:0000313" key="4">
    <source>
        <dbReference type="Proteomes" id="UP001059041"/>
    </source>
</evidence>
<keyword evidence="4" id="KW-1185">Reference proteome</keyword>
<name>A0A9W7WDF7_TRIRA</name>
<comment type="caution">
    <text evidence="3">The sequence shown here is derived from an EMBL/GenBank/DDBJ whole genome shotgun (WGS) entry which is preliminary data.</text>
</comment>
<protein>
    <submittedName>
        <fullName evidence="3">Uncharacterized protein</fullName>
    </submittedName>
</protein>
<dbReference type="Proteomes" id="UP001059041">
    <property type="component" value="Linkage Group LG22"/>
</dbReference>
<feature type="chain" id="PRO_5040892610" evidence="2">
    <location>
        <begin position="27"/>
        <end position="371"/>
    </location>
</feature>
<feature type="compositionally biased region" description="Basic and acidic residues" evidence="1">
    <location>
        <begin position="97"/>
        <end position="106"/>
    </location>
</feature>
<accession>A0A9W7WDF7</accession>
<keyword evidence="2" id="KW-0732">Signal</keyword>
<dbReference type="AlphaFoldDB" id="A0A9W7WDF7"/>
<evidence type="ECO:0000313" key="3">
    <source>
        <dbReference type="EMBL" id="KAI7793803.1"/>
    </source>
</evidence>
<evidence type="ECO:0000256" key="2">
    <source>
        <dbReference type="SAM" id="SignalP"/>
    </source>
</evidence>
<dbReference type="EMBL" id="JAFHDT010000022">
    <property type="protein sequence ID" value="KAI7793803.1"/>
    <property type="molecule type" value="Genomic_DNA"/>
</dbReference>
<feature type="region of interest" description="Disordered" evidence="1">
    <location>
        <begin position="82"/>
        <end position="118"/>
    </location>
</feature>
<evidence type="ECO:0000256" key="1">
    <source>
        <dbReference type="SAM" id="MobiDB-lite"/>
    </source>
</evidence>
<organism evidence="3 4">
    <name type="scientific">Triplophysa rosa</name>
    <name type="common">Cave loach</name>
    <dbReference type="NCBI Taxonomy" id="992332"/>
    <lineage>
        <taxon>Eukaryota</taxon>
        <taxon>Metazoa</taxon>
        <taxon>Chordata</taxon>
        <taxon>Craniata</taxon>
        <taxon>Vertebrata</taxon>
        <taxon>Euteleostomi</taxon>
        <taxon>Actinopterygii</taxon>
        <taxon>Neopterygii</taxon>
        <taxon>Teleostei</taxon>
        <taxon>Ostariophysi</taxon>
        <taxon>Cypriniformes</taxon>
        <taxon>Nemacheilidae</taxon>
        <taxon>Triplophysa</taxon>
    </lineage>
</organism>